<proteinExistence type="predicted"/>
<dbReference type="AlphaFoldDB" id="A0A0F9S0U8"/>
<comment type="caution">
    <text evidence="2">The sequence shown here is derived from an EMBL/GenBank/DDBJ whole genome shotgun (WGS) entry which is preliminary data.</text>
</comment>
<gene>
    <name evidence="2" type="ORF">LCGC14_0512370</name>
</gene>
<dbReference type="InterPro" id="IPR041633">
    <property type="entry name" value="Polbeta"/>
</dbReference>
<accession>A0A0F9S0U8</accession>
<dbReference type="SUPFAM" id="SSF81301">
    <property type="entry name" value="Nucleotidyltransferase"/>
    <property type="match status" value="1"/>
</dbReference>
<dbReference type="InterPro" id="IPR052930">
    <property type="entry name" value="TA_antitoxin_MntA"/>
</dbReference>
<dbReference type="CDD" id="cd05403">
    <property type="entry name" value="NT_KNTase_like"/>
    <property type="match status" value="1"/>
</dbReference>
<dbReference type="EMBL" id="LAZR01000626">
    <property type="protein sequence ID" value="KKN62375.1"/>
    <property type="molecule type" value="Genomic_DNA"/>
</dbReference>
<dbReference type="PANTHER" id="PTHR43852:SF3">
    <property type="entry name" value="NUCLEOTIDYLTRANSFERASE"/>
    <property type="match status" value="1"/>
</dbReference>
<reference evidence="2" key="1">
    <citation type="journal article" date="2015" name="Nature">
        <title>Complex archaea that bridge the gap between prokaryotes and eukaryotes.</title>
        <authorList>
            <person name="Spang A."/>
            <person name="Saw J.H."/>
            <person name="Jorgensen S.L."/>
            <person name="Zaremba-Niedzwiedzka K."/>
            <person name="Martijn J."/>
            <person name="Lind A.E."/>
            <person name="van Eijk R."/>
            <person name="Schleper C."/>
            <person name="Guy L."/>
            <person name="Ettema T.J."/>
        </authorList>
    </citation>
    <scope>NUCLEOTIDE SEQUENCE</scope>
</reference>
<dbReference type="InterPro" id="IPR043519">
    <property type="entry name" value="NT_sf"/>
</dbReference>
<feature type="domain" description="Polymerase beta nucleotidyltransferase" evidence="1">
    <location>
        <begin position="7"/>
        <end position="103"/>
    </location>
</feature>
<dbReference type="Gene3D" id="3.30.460.10">
    <property type="entry name" value="Beta Polymerase, domain 2"/>
    <property type="match status" value="1"/>
</dbReference>
<sequence>MAEFLFQKLKHLFEENIVDFAYLGGSWFRDEHKWWSDIDIFISIPNFLQLSSKTQLDFLTNFHVRSTEITKYEEIEISVFETLPLHVQFNVIAKGFLIYEKNPDISSIFLEKLLPLYYDHMIWYKNLLNNSEYISSSK</sequence>
<organism evidence="2">
    <name type="scientific">marine sediment metagenome</name>
    <dbReference type="NCBI Taxonomy" id="412755"/>
    <lineage>
        <taxon>unclassified sequences</taxon>
        <taxon>metagenomes</taxon>
        <taxon>ecological metagenomes</taxon>
    </lineage>
</organism>
<protein>
    <recommendedName>
        <fullName evidence="1">Polymerase beta nucleotidyltransferase domain-containing protein</fullName>
    </recommendedName>
</protein>
<evidence type="ECO:0000313" key="2">
    <source>
        <dbReference type="EMBL" id="KKN62375.1"/>
    </source>
</evidence>
<dbReference type="Pfam" id="PF18765">
    <property type="entry name" value="Polbeta"/>
    <property type="match status" value="1"/>
</dbReference>
<name>A0A0F9S0U8_9ZZZZ</name>
<evidence type="ECO:0000259" key="1">
    <source>
        <dbReference type="Pfam" id="PF18765"/>
    </source>
</evidence>
<dbReference type="PANTHER" id="PTHR43852">
    <property type="entry name" value="NUCLEOTIDYLTRANSFERASE"/>
    <property type="match status" value="1"/>
</dbReference>